<dbReference type="InterPro" id="IPR002502">
    <property type="entry name" value="Amidase_domain"/>
</dbReference>
<keyword evidence="4" id="KW-0961">Cell wall biogenesis/degradation</keyword>
<dbReference type="OrthoDB" id="9794294at2"/>
<evidence type="ECO:0000256" key="3">
    <source>
        <dbReference type="ARBA" id="ARBA00022801"/>
    </source>
</evidence>
<dbReference type="GO" id="GO:0009253">
    <property type="term" value="P:peptidoglycan catabolic process"/>
    <property type="evidence" value="ECO:0007669"/>
    <property type="project" value="InterPro"/>
</dbReference>
<dbReference type="GO" id="GO:0009254">
    <property type="term" value="P:peptidoglycan turnover"/>
    <property type="evidence" value="ECO:0007669"/>
    <property type="project" value="TreeGrafter"/>
</dbReference>
<dbReference type="InterPro" id="IPR036505">
    <property type="entry name" value="Amidase/PGRP_sf"/>
</dbReference>
<dbReference type="SUPFAM" id="SSF55846">
    <property type="entry name" value="N-acetylmuramoyl-L-alanine amidase-like"/>
    <property type="match status" value="1"/>
</dbReference>
<dbReference type="PANTHER" id="PTHR30417">
    <property type="entry name" value="N-ACETYLMURAMOYL-L-ALANINE AMIDASE AMID"/>
    <property type="match status" value="1"/>
</dbReference>
<dbReference type="PANTHER" id="PTHR30417:SF1">
    <property type="entry name" value="N-ACETYLMURAMOYL-L-ALANINE AMIDASE AMID"/>
    <property type="match status" value="1"/>
</dbReference>
<keyword evidence="5" id="KW-0812">Transmembrane</keyword>
<dbReference type="AlphaFoldDB" id="A0A1I0XNU3"/>
<evidence type="ECO:0000313" key="8">
    <source>
        <dbReference type="Proteomes" id="UP000198838"/>
    </source>
</evidence>
<evidence type="ECO:0000256" key="1">
    <source>
        <dbReference type="ARBA" id="ARBA00001561"/>
    </source>
</evidence>
<protein>
    <recommendedName>
        <fullName evidence="2">N-acetylmuramoyl-L-alanine amidase</fullName>
        <ecNumber evidence="2">3.5.1.28</ecNumber>
    </recommendedName>
</protein>
<dbReference type="STRING" id="1120918.SAMN05216249_10746"/>
<organism evidence="7 8">
    <name type="scientific">Acetitomaculum ruminis DSM 5522</name>
    <dbReference type="NCBI Taxonomy" id="1120918"/>
    <lineage>
        <taxon>Bacteria</taxon>
        <taxon>Bacillati</taxon>
        <taxon>Bacillota</taxon>
        <taxon>Clostridia</taxon>
        <taxon>Lachnospirales</taxon>
        <taxon>Lachnospiraceae</taxon>
        <taxon>Acetitomaculum</taxon>
    </lineage>
</organism>
<dbReference type="EC" id="3.5.1.28" evidence="2"/>
<sequence>MGRDSKRTRKKKKLKKKNKGIKWIKLAALVVIAAFVIIVGKRVYDSLKTVNNAEISKAVTKNISLSEYPEIDVELLTINPYSRPGTPLEKINGIVIHWTANPGSSAIANRDYFESLKDNHITSASSHFIIGLDGEIVQCIPSSEISYASNDRNNDTLSIECCIPDETGKFNDATYSSMVYFTAWLCKNFNVDVDNVIRHYDVTGKDCPKYFVENEDKWLLFKQDIRNYIAKYSD</sequence>
<dbReference type="GO" id="GO:0071555">
    <property type="term" value="P:cell wall organization"/>
    <property type="evidence" value="ECO:0007669"/>
    <property type="project" value="UniProtKB-KW"/>
</dbReference>
<dbReference type="InterPro" id="IPR051206">
    <property type="entry name" value="NAMLAA_amidase_2"/>
</dbReference>
<keyword evidence="5" id="KW-0472">Membrane</keyword>
<evidence type="ECO:0000313" key="7">
    <source>
        <dbReference type="EMBL" id="SFB02574.1"/>
    </source>
</evidence>
<dbReference type="Pfam" id="PF01510">
    <property type="entry name" value="Amidase_2"/>
    <property type="match status" value="1"/>
</dbReference>
<keyword evidence="3" id="KW-0378">Hydrolase</keyword>
<dbReference type="CDD" id="cd06583">
    <property type="entry name" value="PGRP"/>
    <property type="match status" value="1"/>
</dbReference>
<evidence type="ECO:0000256" key="2">
    <source>
        <dbReference type="ARBA" id="ARBA00011901"/>
    </source>
</evidence>
<keyword evidence="8" id="KW-1185">Reference proteome</keyword>
<reference evidence="7 8" key="1">
    <citation type="submission" date="2016-10" db="EMBL/GenBank/DDBJ databases">
        <authorList>
            <person name="de Groot N.N."/>
        </authorList>
    </citation>
    <scope>NUCLEOTIDE SEQUENCE [LARGE SCALE GENOMIC DNA]</scope>
    <source>
        <strain evidence="7 8">DSM 5522</strain>
    </source>
</reference>
<proteinExistence type="predicted"/>
<accession>A0A1I0XNU3</accession>
<dbReference type="EMBL" id="FOJY01000007">
    <property type="protein sequence ID" value="SFB02574.1"/>
    <property type="molecule type" value="Genomic_DNA"/>
</dbReference>
<feature type="transmembrane region" description="Helical" evidence="5">
    <location>
        <begin position="21"/>
        <end position="40"/>
    </location>
</feature>
<evidence type="ECO:0000259" key="6">
    <source>
        <dbReference type="SMART" id="SM00644"/>
    </source>
</evidence>
<dbReference type="Gene3D" id="3.40.80.10">
    <property type="entry name" value="Peptidoglycan recognition protein-like"/>
    <property type="match status" value="1"/>
</dbReference>
<dbReference type="SMART" id="SM00644">
    <property type="entry name" value="Ami_2"/>
    <property type="match status" value="1"/>
</dbReference>
<feature type="domain" description="N-acetylmuramoyl-L-alanine amidase" evidence="6">
    <location>
        <begin position="81"/>
        <end position="209"/>
    </location>
</feature>
<gene>
    <name evidence="7" type="ORF">SAMN05216249_10746</name>
</gene>
<dbReference type="GO" id="GO:0008745">
    <property type="term" value="F:N-acetylmuramoyl-L-alanine amidase activity"/>
    <property type="evidence" value="ECO:0007669"/>
    <property type="project" value="UniProtKB-EC"/>
</dbReference>
<dbReference type="RefSeq" id="WP_092871711.1">
    <property type="nucleotide sequence ID" value="NZ_FOJY01000007.1"/>
</dbReference>
<keyword evidence="5" id="KW-1133">Transmembrane helix</keyword>
<name>A0A1I0XNU3_9FIRM</name>
<evidence type="ECO:0000256" key="5">
    <source>
        <dbReference type="SAM" id="Phobius"/>
    </source>
</evidence>
<evidence type="ECO:0000256" key="4">
    <source>
        <dbReference type="ARBA" id="ARBA00023316"/>
    </source>
</evidence>
<dbReference type="Proteomes" id="UP000198838">
    <property type="component" value="Unassembled WGS sequence"/>
</dbReference>
<comment type="catalytic activity">
    <reaction evidence="1">
        <text>Hydrolyzes the link between N-acetylmuramoyl residues and L-amino acid residues in certain cell-wall glycopeptides.</text>
        <dbReference type="EC" id="3.5.1.28"/>
    </reaction>
</comment>